<dbReference type="PANTHER" id="PTHR10504:SF131">
    <property type="entry name" value="BPI2 DOMAIN-CONTAINING PROTEIN"/>
    <property type="match status" value="1"/>
</dbReference>
<accession>A0AAD1XFF6</accession>
<dbReference type="Gene3D" id="3.15.20.10">
    <property type="entry name" value="Bactericidal permeability-increasing protein, domain 2"/>
    <property type="match status" value="1"/>
</dbReference>
<feature type="signal peptide" evidence="1">
    <location>
        <begin position="1"/>
        <end position="18"/>
    </location>
</feature>
<evidence type="ECO:0000313" key="2">
    <source>
        <dbReference type="EMBL" id="CAI2369371.1"/>
    </source>
</evidence>
<dbReference type="InterPro" id="IPR032942">
    <property type="entry name" value="BPI/LBP/Plunc"/>
</dbReference>
<dbReference type="GO" id="GO:0008289">
    <property type="term" value="F:lipid binding"/>
    <property type="evidence" value="ECO:0007669"/>
    <property type="project" value="InterPro"/>
</dbReference>
<comment type="caution">
    <text evidence="2">The sequence shown here is derived from an EMBL/GenBank/DDBJ whole genome shotgun (WGS) entry which is preliminary data.</text>
</comment>
<name>A0AAD1XFF6_EUPCR</name>
<proteinExistence type="predicted"/>
<dbReference type="PANTHER" id="PTHR10504">
    <property type="entry name" value="BACTERICIDAL PERMEABILITY-INCREASING BPI PROTEIN-RELATED"/>
    <property type="match status" value="1"/>
</dbReference>
<dbReference type="InterPro" id="IPR017943">
    <property type="entry name" value="Bactericidal_perm-incr_a/b_dom"/>
</dbReference>
<protein>
    <submittedName>
        <fullName evidence="2">Uncharacterized protein</fullName>
    </submittedName>
</protein>
<dbReference type="AlphaFoldDB" id="A0AAD1XFF6"/>
<reference evidence="2" key="1">
    <citation type="submission" date="2023-07" db="EMBL/GenBank/DDBJ databases">
        <authorList>
            <consortium name="AG Swart"/>
            <person name="Singh M."/>
            <person name="Singh A."/>
            <person name="Seah K."/>
            <person name="Emmerich C."/>
        </authorList>
    </citation>
    <scope>NUCLEOTIDE SEQUENCE</scope>
    <source>
        <strain evidence="2">DP1</strain>
    </source>
</reference>
<keyword evidence="3" id="KW-1185">Reference proteome</keyword>
<gene>
    <name evidence="2" type="ORF">ECRASSUSDP1_LOCUS10670</name>
</gene>
<sequence>MKGLTIFFLLAIVALSLAENPALVAVIEKPIIDKARDKYFTSVVNALGTLTLEDFKEGAITATDIRVEISNDASENLNVAFDNESNFIRTEIKNTNIRVKVNYKYKAVGVLPIKGTADISGPLDSLALAILMGKAEDGDFIIPQIAVPEVSLSMTNSKFKVKLTCKGCLKPVESLITTFMKGTLLNKVKGQVKDQVPTMAEEIGNGILTSSYPRTFPLLQDIRIVTALTDAINVAEDHLEIPFDGTIYTADKGIIRPGPTPDMPRYNPESPGEAQMFFSSYLTETLSNTLNTLDKLVLKTRFLLLTFVTTIDPSKGKTSVSFDDGAIVARLNPKIVTKNLKLGFELGTSVKVSLNIKPGDSKNLLSVVPKIKKMSLNSFKVILFGLPIDLSLFKFFITPIVRLVLNFIVLPKIEIPKSDLLSLTVTDSLLAFRKEYAEFGISFDFTQ</sequence>
<dbReference type="SUPFAM" id="SSF55394">
    <property type="entry name" value="Bactericidal permeability-increasing protein, BPI"/>
    <property type="match status" value="1"/>
</dbReference>
<organism evidence="2 3">
    <name type="scientific">Euplotes crassus</name>
    <dbReference type="NCBI Taxonomy" id="5936"/>
    <lineage>
        <taxon>Eukaryota</taxon>
        <taxon>Sar</taxon>
        <taxon>Alveolata</taxon>
        <taxon>Ciliophora</taxon>
        <taxon>Intramacronucleata</taxon>
        <taxon>Spirotrichea</taxon>
        <taxon>Hypotrichia</taxon>
        <taxon>Euplotida</taxon>
        <taxon>Euplotidae</taxon>
        <taxon>Moneuplotes</taxon>
    </lineage>
</organism>
<dbReference type="Gene3D" id="3.15.10.10">
    <property type="entry name" value="Bactericidal permeability-increasing protein, domain 1"/>
    <property type="match status" value="1"/>
</dbReference>
<dbReference type="Proteomes" id="UP001295684">
    <property type="component" value="Unassembled WGS sequence"/>
</dbReference>
<feature type="chain" id="PRO_5042278725" evidence="1">
    <location>
        <begin position="19"/>
        <end position="447"/>
    </location>
</feature>
<dbReference type="EMBL" id="CAMPGE010010523">
    <property type="protein sequence ID" value="CAI2369371.1"/>
    <property type="molecule type" value="Genomic_DNA"/>
</dbReference>
<evidence type="ECO:0000256" key="1">
    <source>
        <dbReference type="SAM" id="SignalP"/>
    </source>
</evidence>
<evidence type="ECO:0000313" key="3">
    <source>
        <dbReference type="Proteomes" id="UP001295684"/>
    </source>
</evidence>
<keyword evidence="1" id="KW-0732">Signal</keyword>